<dbReference type="EMBL" id="QXMN01000005">
    <property type="protein sequence ID" value="RIX83167.1"/>
    <property type="molecule type" value="Genomic_DNA"/>
</dbReference>
<dbReference type="RefSeq" id="WP_119552710.1">
    <property type="nucleotide sequence ID" value="NZ_QXMN01000005.1"/>
</dbReference>
<reference evidence="2 3" key="1">
    <citation type="submission" date="2018-09" db="EMBL/GenBank/DDBJ databases">
        <title>Acidovorax cavernicola nov. sp. isolated from Gruta de las Maravillas (Aracena, Spain).</title>
        <authorList>
            <person name="Jurado V."/>
            <person name="Gutierrez-Patricio S."/>
            <person name="Gonzalez-Pimentel J.L."/>
            <person name="Miller A.Z."/>
            <person name="Laiz L."/>
            <person name="Saiz-Jimenez C."/>
        </authorList>
    </citation>
    <scope>NUCLEOTIDE SEQUENCE [LARGE SCALE GENOMIC DNA]</scope>
    <source>
        <strain evidence="2 3">1011MAR4D40.2</strain>
    </source>
</reference>
<comment type="caution">
    <text evidence="2">The sequence shown here is derived from an EMBL/GenBank/DDBJ whole genome shotgun (WGS) entry which is preliminary data.</text>
</comment>
<feature type="transmembrane region" description="Helical" evidence="1">
    <location>
        <begin position="171"/>
        <end position="194"/>
    </location>
</feature>
<evidence type="ECO:0000256" key="1">
    <source>
        <dbReference type="SAM" id="Phobius"/>
    </source>
</evidence>
<dbReference type="AlphaFoldDB" id="A0A9X8D796"/>
<evidence type="ECO:0000313" key="3">
    <source>
        <dbReference type="Proteomes" id="UP000265619"/>
    </source>
</evidence>
<sequence length="245" mass="26803">MSESTATPVASGLVTLNGVIRNYRSTRASASFVFDDSDKSKLGVVAVAAATVGLSGQAISTAASATSLEEDADHVEFELDGQQVKGWLWRSPFKEGDEVRVAAQWTGQHYEAMGMARPSDRTIALYPHCSRSRRTHIRNAAKWWFLGVTLWLAVLAGVCLAVLGLTSGLDMIAFGFPYGAPISYAFFGLMTFSLTRKWMPFARLTEKVGKALGLPAPENIDLVKTAKAQRRSEDPGEYGTFYFRY</sequence>
<keyword evidence="1" id="KW-0812">Transmembrane</keyword>
<feature type="transmembrane region" description="Helical" evidence="1">
    <location>
        <begin position="143"/>
        <end position="165"/>
    </location>
</feature>
<keyword evidence="3" id="KW-1185">Reference proteome</keyword>
<proteinExistence type="predicted"/>
<accession>A0A9X8D796</accession>
<keyword evidence="1" id="KW-1133">Transmembrane helix</keyword>
<dbReference type="NCBIfam" id="NF041560">
    <property type="entry name" value="T6SS_Burk_ExIF"/>
    <property type="match status" value="1"/>
</dbReference>
<name>A0A9X8D796_9BURK</name>
<dbReference type="Proteomes" id="UP000265619">
    <property type="component" value="Unassembled WGS sequence"/>
</dbReference>
<dbReference type="OrthoDB" id="6452874at2"/>
<dbReference type="InterPro" id="IPR048130">
    <property type="entry name" value="T6SS_ExIF-like"/>
</dbReference>
<gene>
    <name evidence="2" type="ORF">D3H34_06930</name>
</gene>
<organism evidence="2 3">
    <name type="scientific">Acidovorax cavernicola</name>
    <dbReference type="NCBI Taxonomy" id="1675792"/>
    <lineage>
        <taxon>Bacteria</taxon>
        <taxon>Pseudomonadati</taxon>
        <taxon>Pseudomonadota</taxon>
        <taxon>Betaproteobacteria</taxon>
        <taxon>Burkholderiales</taxon>
        <taxon>Comamonadaceae</taxon>
        <taxon>Acidovorax</taxon>
    </lineage>
</organism>
<keyword evidence="1" id="KW-0472">Membrane</keyword>
<evidence type="ECO:0000313" key="2">
    <source>
        <dbReference type="EMBL" id="RIX83167.1"/>
    </source>
</evidence>
<protein>
    <submittedName>
        <fullName evidence="2">Uncharacterized protein</fullName>
    </submittedName>
</protein>